<evidence type="ECO:0000313" key="6">
    <source>
        <dbReference type="EMBL" id="CAJ1959289.1"/>
    </source>
</evidence>
<gene>
    <name evidence="5" type="ORF">CYCCA115_LOCUS12798</name>
    <name evidence="6" type="ORF">CYCCA115_LOCUS17710</name>
</gene>
<evidence type="ECO:0000313" key="5">
    <source>
        <dbReference type="EMBL" id="CAJ1950868.1"/>
    </source>
</evidence>
<dbReference type="GO" id="GO:0017177">
    <property type="term" value="C:glucosidase II complex"/>
    <property type="evidence" value="ECO:0007669"/>
    <property type="project" value="TreeGrafter"/>
</dbReference>
<accession>A0AAD2G0P9</accession>
<dbReference type="InterPro" id="IPR002172">
    <property type="entry name" value="LDrepeatLR_classA_rpt"/>
</dbReference>
<dbReference type="InterPro" id="IPR036055">
    <property type="entry name" value="LDL_receptor-like_sf"/>
</dbReference>
<reference evidence="6" key="1">
    <citation type="submission" date="2023-08" db="EMBL/GenBank/DDBJ databases">
        <authorList>
            <person name="Audoor S."/>
            <person name="Bilcke G."/>
        </authorList>
    </citation>
    <scope>NUCLEOTIDE SEQUENCE</scope>
</reference>
<dbReference type="EMBL" id="CAKOGP040001989">
    <property type="protein sequence ID" value="CAJ1959289.1"/>
    <property type="molecule type" value="Genomic_DNA"/>
</dbReference>
<evidence type="ECO:0000313" key="7">
    <source>
        <dbReference type="Proteomes" id="UP001295423"/>
    </source>
</evidence>
<evidence type="ECO:0000256" key="3">
    <source>
        <dbReference type="SAM" id="Phobius"/>
    </source>
</evidence>
<dbReference type="AlphaFoldDB" id="A0AAD2G0P9"/>
<keyword evidence="7" id="KW-1185">Reference proteome</keyword>
<protein>
    <recommendedName>
        <fullName evidence="4">Glucosidase II beta subunit N-terminal domain-containing protein</fullName>
    </recommendedName>
</protein>
<comment type="caution">
    <text evidence="6">The sequence shown here is derived from an EMBL/GenBank/DDBJ whole genome shotgun (WGS) entry which is preliminary data.</text>
</comment>
<dbReference type="InterPro" id="IPR028146">
    <property type="entry name" value="PRKCSH_N"/>
</dbReference>
<dbReference type="EMBL" id="CAKOGP040001770">
    <property type="protein sequence ID" value="CAJ1950868.1"/>
    <property type="molecule type" value="Genomic_DNA"/>
</dbReference>
<organism evidence="6 7">
    <name type="scientific">Cylindrotheca closterium</name>
    <dbReference type="NCBI Taxonomy" id="2856"/>
    <lineage>
        <taxon>Eukaryota</taxon>
        <taxon>Sar</taxon>
        <taxon>Stramenopiles</taxon>
        <taxon>Ochrophyta</taxon>
        <taxon>Bacillariophyta</taxon>
        <taxon>Bacillariophyceae</taxon>
        <taxon>Bacillariophycidae</taxon>
        <taxon>Bacillariales</taxon>
        <taxon>Bacillariaceae</taxon>
        <taxon>Cylindrotheca</taxon>
    </lineage>
</organism>
<dbReference type="Pfam" id="PF12999">
    <property type="entry name" value="PRKCSH-like"/>
    <property type="match status" value="1"/>
</dbReference>
<feature type="domain" description="Glucosidase II beta subunit N-terminal" evidence="4">
    <location>
        <begin position="131"/>
        <end position="187"/>
    </location>
</feature>
<evidence type="ECO:0000259" key="4">
    <source>
        <dbReference type="Pfam" id="PF12999"/>
    </source>
</evidence>
<feature type="transmembrane region" description="Helical" evidence="3">
    <location>
        <begin position="52"/>
        <end position="79"/>
    </location>
</feature>
<name>A0AAD2G0P9_9STRA</name>
<evidence type="ECO:0000256" key="1">
    <source>
        <dbReference type="ARBA" id="ARBA00023157"/>
    </source>
</evidence>
<feature type="compositionally biased region" description="Low complexity" evidence="2">
    <location>
        <begin position="23"/>
        <end position="34"/>
    </location>
</feature>
<keyword evidence="3" id="KW-0812">Transmembrane</keyword>
<dbReference type="SUPFAM" id="SSF57424">
    <property type="entry name" value="LDL receptor-like module"/>
    <property type="match status" value="1"/>
</dbReference>
<keyword evidence="3" id="KW-1133">Transmembrane helix</keyword>
<dbReference type="Gene3D" id="4.10.400.10">
    <property type="entry name" value="Low-density Lipoprotein Receptor"/>
    <property type="match status" value="1"/>
</dbReference>
<evidence type="ECO:0000256" key="2">
    <source>
        <dbReference type="SAM" id="MobiDB-lite"/>
    </source>
</evidence>
<proteinExistence type="predicted"/>
<dbReference type="CDD" id="cd00112">
    <property type="entry name" value="LDLa"/>
    <property type="match status" value="1"/>
</dbReference>
<feature type="region of interest" description="Disordered" evidence="2">
    <location>
        <begin position="23"/>
        <end position="42"/>
    </location>
</feature>
<dbReference type="InterPro" id="IPR039794">
    <property type="entry name" value="Gtb1-like"/>
</dbReference>
<dbReference type="PANTHER" id="PTHR12630">
    <property type="entry name" value="N-LINKED OLIGOSACCHARIDE PROCESSING"/>
    <property type="match status" value="1"/>
</dbReference>
<sequence>MDASQLRLRRNVPSGGVLLPLHSAPSSSSLPTTSGIAEKSRKRLRKRTRLKVWCTLFLKGMCATIVSGSLSLMLLPFSWTQVDFHHQVQHEMQYLYHKLEQNRKNKATGIRGKHGSSRQVVCPNGVTGFENDDYCDCADGSDEPATSACSHLVIQQEMFACKSDPSKRIYASRVHDGVKDCPDGSDET</sequence>
<dbReference type="PANTHER" id="PTHR12630:SF1">
    <property type="entry name" value="GLUCOSIDASE 2 SUBUNIT BETA"/>
    <property type="match status" value="1"/>
</dbReference>
<keyword evidence="3" id="KW-0472">Membrane</keyword>
<dbReference type="Proteomes" id="UP001295423">
    <property type="component" value="Unassembled WGS sequence"/>
</dbReference>
<dbReference type="GO" id="GO:0006491">
    <property type="term" value="P:N-glycan processing"/>
    <property type="evidence" value="ECO:0007669"/>
    <property type="project" value="TreeGrafter"/>
</dbReference>
<keyword evidence="1" id="KW-1015">Disulfide bond</keyword>